<name>A0ABN8PP26_9CNID</name>
<dbReference type="EMBL" id="CALNXK010000082">
    <property type="protein sequence ID" value="CAH3147888.1"/>
    <property type="molecule type" value="Genomic_DNA"/>
</dbReference>
<keyword evidence="2" id="KW-1185">Reference proteome</keyword>
<protein>
    <submittedName>
        <fullName evidence="1">Uncharacterized protein</fullName>
    </submittedName>
</protein>
<organism evidence="1 2">
    <name type="scientific">Porites lobata</name>
    <dbReference type="NCBI Taxonomy" id="104759"/>
    <lineage>
        <taxon>Eukaryota</taxon>
        <taxon>Metazoa</taxon>
        <taxon>Cnidaria</taxon>
        <taxon>Anthozoa</taxon>
        <taxon>Hexacorallia</taxon>
        <taxon>Scleractinia</taxon>
        <taxon>Fungiina</taxon>
        <taxon>Poritidae</taxon>
        <taxon>Porites</taxon>
    </lineage>
</organism>
<accession>A0ABN8PP26</accession>
<dbReference type="Proteomes" id="UP001159405">
    <property type="component" value="Unassembled WGS sequence"/>
</dbReference>
<sequence length="133" mass="14983">MEALNKDILLHPETGLNVVIVTHAVTLERFVVLNDPSCDVSMFLNHFTQEFLPGDENADQLRLDQETVSALLKSMDTEYDRSILRAIIALLHTRSETVNLGIDPTLARRKIKEVIKVAEECRMSIVALDLRIG</sequence>
<proteinExistence type="predicted"/>
<evidence type="ECO:0000313" key="2">
    <source>
        <dbReference type="Proteomes" id="UP001159405"/>
    </source>
</evidence>
<evidence type="ECO:0000313" key="1">
    <source>
        <dbReference type="EMBL" id="CAH3147888.1"/>
    </source>
</evidence>
<gene>
    <name evidence="1" type="ORF">PLOB_00046312</name>
</gene>
<reference evidence="1 2" key="1">
    <citation type="submission" date="2022-05" db="EMBL/GenBank/DDBJ databases">
        <authorList>
            <consortium name="Genoscope - CEA"/>
            <person name="William W."/>
        </authorList>
    </citation>
    <scope>NUCLEOTIDE SEQUENCE [LARGE SCALE GENOMIC DNA]</scope>
</reference>
<comment type="caution">
    <text evidence="1">The sequence shown here is derived from an EMBL/GenBank/DDBJ whole genome shotgun (WGS) entry which is preliminary data.</text>
</comment>